<organism evidence="8 9">
    <name type="scientific">Pichia californica</name>
    <dbReference type="NCBI Taxonomy" id="460514"/>
    <lineage>
        <taxon>Eukaryota</taxon>
        <taxon>Fungi</taxon>
        <taxon>Dikarya</taxon>
        <taxon>Ascomycota</taxon>
        <taxon>Saccharomycotina</taxon>
        <taxon>Pichiomycetes</taxon>
        <taxon>Pichiales</taxon>
        <taxon>Pichiaceae</taxon>
        <taxon>Pichia</taxon>
    </lineage>
</organism>
<feature type="chain" id="PRO_5040108821" description="Glucosidase 2 subunit beta" evidence="6">
    <location>
        <begin position="19"/>
        <end position="518"/>
    </location>
</feature>
<keyword evidence="5" id="KW-0175">Coiled coil</keyword>
<keyword evidence="3" id="KW-0256">Endoplasmic reticulum</keyword>
<proteinExistence type="predicted"/>
<dbReference type="Gene3D" id="2.70.130.10">
    <property type="entry name" value="Mannose-6-phosphate receptor binding domain"/>
    <property type="match status" value="1"/>
</dbReference>
<evidence type="ECO:0000313" key="8">
    <source>
        <dbReference type="EMBL" id="KAG0690301.1"/>
    </source>
</evidence>
<reference evidence="8" key="1">
    <citation type="submission" date="2020-11" db="EMBL/GenBank/DDBJ databases">
        <title>Kefir isolates.</title>
        <authorList>
            <person name="Marcisauskas S."/>
            <person name="Kim Y."/>
            <person name="Blasche S."/>
        </authorList>
    </citation>
    <scope>NUCLEOTIDE SEQUENCE</scope>
    <source>
        <strain evidence="8">Olga-1</strain>
    </source>
</reference>
<dbReference type="GO" id="GO:0006491">
    <property type="term" value="P:N-glycan processing"/>
    <property type="evidence" value="ECO:0007669"/>
    <property type="project" value="TreeGrafter"/>
</dbReference>
<dbReference type="Proteomes" id="UP000697127">
    <property type="component" value="Unassembled WGS sequence"/>
</dbReference>
<feature type="coiled-coil region" evidence="5">
    <location>
        <begin position="150"/>
        <end position="184"/>
    </location>
</feature>
<feature type="signal peptide" evidence="6">
    <location>
        <begin position="1"/>
        <end position="18"/>
    </location>
</feature>
<evidence type="ECO:0000256" key="4">
    <source>
        <dbReference type="ARBA" id="ARBA00023157"/>
    </source>
</evidence>
<dbReference type="SUPFAM" id="SSF50911">
    <property type="entry name" value="Mannose 6-phosphate receptor domain"/>
    <property type="match status" value="1"/>
</dbReference>
<keyword evidence="2 6" id="KW-0732">Signal</keyword>
<dbReference type="GO" id="GO:0017177">
    <property type="term" value="C:glucosidase II complex"/>
    <property type="evidence" value="ECO:0007669"/>
    <property type="project" value="TreeGrafter"/>
</dbReference>
<dbReference type="OrthoDB" id="28322at2759"/>
<dbReference type="InterPro" id="IPR028146">
    <property type="entry name" value="PRKCSH_N"/>
</dbReference>
<comment type="caution">
    <text evidence="8">The sequence shown here is derived from an EMBL/GenBank/DDBJ whole genome shotgun (WGS) entry which is preliminary data.</text>
</comment>
<evidence type="ECO:0000256" key="1">
    <source>
        <dbReference type="ARBA" id="ARBA00022387"/>
    </source>
</evidence>
<sequence length="518" mass="59093">MLKLSVFSIVFILKLCYSHSIRGVSPENINNYQPDINGNWHCLSDPSIIIPFSKINDNYCDCPDGSDEPGTSACMNSKFYCENNGFKPHYIPSFKVDDGICDYDVCCDGSDEAPGICENRCDQLKKENDLFISNHNKLIQDGLLIKTKMIEDSKSERLDIEQLIIQYKEQINITREEIIKLEEELEKLDPTQEKIVENFNIIESDLSLLSENLLNSFNKLETYISKLELLENILKIMTNEYNHNFNDPAVKQAAQDYLNFAASIDETDESNESQRVQISSLINSFKSVLESTKTDIDKVKTEIVNLSSIKVENTTLDINSKNNNENSNSFISELINALSIGIKQSLKSFLGVESHKIPLEAIKEEPNPDLSSYNTEEKINILKSRLEHYESELRKSETELNKNYGPDDILRSMTDCIDSKIGNYIYRLCPTSVLEQINSDNHGTKIGIFEELVYSEESHNYKFNFKRGARCWNGPIREATIDLVCGLTNEITLVTEPEKCIYQMKMISPLGCFQIDLL</sequence>
<name>A0A9P7BGP0_9ASCO</name>
<gene>
    <name evidence="8" type="ORF">C6P40_003322</name>
</gene>
<dbReference type="InterPro" id="IPR009011">
    <property type="entry name" value="Man6P_isomerase_rcpt-bd_dom_sf"/>
</dbReference>
<dbReference type="Pfam" id="PF12999">
    <property type="entry name" value="PRKCSH-like"/>
    <property type="match status" value="1"/>
</dbReference>
<dbReference type="AlphaFoldDB" id="A0A9P7BGP0"/>
<evidence type="ECO:0000259" key="7">
    <source>
        <dbReference type="PROSITE" id="PS51914"/>
    </source>
</evidence>
<dbReference type="InterPro" id="IPR044865">
    <property type="entry name" value="MRH_dom"/>
</dbReference>
<evidence type="ECO:0000256" key="2">
    <source>
        <dbReference type="ARBA" id="ARBA00022729"/>
    </source>
</evidence>
<dbReference type="PROSITE" id="PS51914">
    <property type="entry name" value="MRH"/>
    <property type="match status" value="1"/>
</dbReference>
<dbReference type="PANTHER" id="PTHR12630:SF1">
    <property type="entry name" value="GLUCOSIDASE 2 SUBUNIT BETA"/>
    <property type="match status" value="1"/>
</dbReference>
<keyword evidence="4" id="KW-1015">Disulfide bond</keyword>
<accession>A0A9P7BGP0</accession>
<dbReference type="InterPro" id="IPR039794">
    <property type="entry name" value="Gtb1-like"/>
</dbReference>
<feature type="domain" description="MRH" evidence="7">
    <location>
        <begin position="414"/>
        <end position="514"/>
    </location>
</feature>
<dbReference type="EMBL" id="PUHW01000037">
    <property type="protein sequence ID" value="KAG0690301.1"/>
    <property type="molecule type" value="Genomic_DNA"/>
</dbReference>
<keyword evidence="9" id="KW-1185">Reference proteome</keyword>
<evidence type="ECO:0000256" key="5">
    <source>
        <dbReference type="SAM" id="Coils"/>
    </source>
</evidence>
<dbReference type="PANTHER" id="PTHR12630">
    <property type="entry name" value="N-LINKED OLIGOSACCHARIDE PROCESSING"/>
    <property type="match status" value="1"/>
</dbReference>
<dbReference type="Pfam" id="PF13015">
    <property type="entry name" value="PRKCSH_1"/>
    <property type="match status" value="1"/>
</dbReference>
<evidence type="ECO:0000256" key="6">
    <source>
        <dbReference type="SAM" id="SignalP"/>
    </source>
</evidence>
<evidence type="ECO:0000256" key="3">
    <source>
        <dbReference type="ARBA" id="ARBA00022824"/>
    </source>
</evidence>
<protein>
    <recommendedName>
        <fullName evidence="1">Glucosidase 2 subunit beta</fullName>
    </recommendedName>
</protein>
<evidence type="ECO:0000313" key="9">
    <source>
        <dbReference type="Proteomes" id="UP000697127"/>
    </source>
</evidence>
<dbReference type="InterPro" id="IPR036607">
    <property type="entry name" value="PRKCSH"/>
</dbReference>